<evidence type="ECO:0000313" key="6">
    <source>
        <dbReference type="EMBL" id="CAB4545410.1"/>
    </source>
</evidence>
<dbReference type="PANTHER" id="PTHR30055">
    <property type="entry name" value="HTH-TYPE TRANSCRIPTIONAL REGULATOR RUTR"/>
    <property type="match status" value="1"/>
</dbReference>
<evidence type="ECO:0000256" key="2">
    <source>
        <dbReference type="ARBA" id="ARBA00023015"/>
    </source>
</evidence>
<dbReference type="PRINTS" id="PR00455">
    <property type="entry name" value="HTHTETR"/>
</dbReference>
<dbReference type="SUPFAM" id="SSF46689">
    <property type="entry name" value="Homeodomain-like"/>
    <property type="match status" value="1"/>
</dbReference>
<proteinExistence type="predicted"/>
<dbReference type="GO" id="GO:0003700">
    <property type="term" value="F:DNA-binding transcription factor activity"/>
    <property type="evidence" value="ECO:0007669"/>
    <property type="project" value="TreeGrafter"/>
</dbReference>
<dbReference type="GO" id="GO:0000976">
    <property type="term" value="F:transcription cis-regulatory region binding"/>
    <property type="evidence" value="ECO:0007669"/>
    <property type="project" value="TreeGrafter"/>
</dbReference>
<organism evidence="6">
    <name type="scientific">freshwater metagenome</name>
    <dbReference type="NCBI Taxonomy" id="449393"/>
    <lineage>
        <taxon>unclassified sequences</taxon>
        <taxon>metagenomes</taxon>
        <taxon>ecological metagenomes</taxon>
    </lineage>
</organism>
<evidence type="ECO:0000256" key="4">
    <source>
        <dbReference type="ARBA" id="ARBA00023163"/>
    </source>
</evidence>
<keyword evidence="3" id="KW-0238">DNA-binding</keyword>
<dbReference type="EMBL" id="CAEZSR010000013">
    <property type="protein sequence ID" value="CAB4545410.1"/>
    <property type="molecule type" value="Genomic_DNA"/>
</dbReference>
<dbReference type="AlphaFoldDB" id="A0A6J6C290"/>
<dbReference type="PANTHER" id="PTHR30055:SF148">
    <property type="entry name" value="TETR-FAMILY TRANSCRIPTIONAL REGULATOR"/>
    <property type="match status" value="1"/>
</dbReference>
<dbReference type="Gene3D" id="1.10.357.10">
    <property type="entry name" value="Tetracycline Repressor, domain 2"/>
    <property type="match status" value="1"/>
</dbReference>
<dbReference type="InterPro" id="IPR009057">
    <property type="entry name" value="Homeodomain-like_sf"/>
</dbReference>
<dbReference type="Pfam" id="PF00440">
    <property type="entry name" value="TetR_N"/>
    <property type="match status" value="1"/>
</dbReference>
<dbReference type="InterPro" id="IPR023772">
    <property type="entry name" value="DNA-bd_HTH_TetR-type_CS"/>
</dbReference>
<feature type="domain" description="HTH tetR-type" evidence="5">
    <location>
        <begin position="8"/>
        <end position="68"/>
    </location>
</feature>
<dbReference type="InterPro" id="IPR036271">
    <property type="entry name" value="Tet_transcr_reg_TetR-rel_C_sf"/>
</dbReference>
<dbReference type="PROSITE" id="PS50977">
    <property type="entry name" value="HTH_TETR_2"/>
    <property type="match status" value="1"/>
</dbReference>
<name>A0A6J6C290_9ZZZZ</name>
<keyword evidence="2" id="KW-0805">Transcription regulation</keyword>
<dbReference type="InterPro" id="IPR001647">
    <property type="entry name" value="HTH_TetR"/>
</dbReference>
<evidence type="ECO:0000256" key="3">
    <source>
        <dbReference type="ARBA" id="ARBA00023125"/>
    </source>
</evidence>
<evidence type="ECO:0000256" key="1">
    <source>
        <dbReference type="ARBA" id="ARBA00022491"/>
    </source>
</evidence>
<dbReference type="Pfam" id="PF13977">
    <property type="entry name" value="TetR_C_6"/>
    <property type="match status" value="1"/>
</dbReference>
<accession>A0A6J6C290</accession>
<keyword evidence="1" id="KW-0678">Repressor</keyword>
<protein>
    <submittedName>
        <fullName evidence="6">Unannotated protein</fullName>
    </submittedName>
</protein>
<reference evidence="6" key="1">
    <citation type="submission" date="2020-05" db="EMBL/GenBank/DDBJ databases">
        <authorList>
            <person name="Chiriac C."/>
            <person name="Salcher M."/>
            <person name="Ghai R."/>
            <person name="Kavagutti S V."/>
        </authorList>
    </citation>
    <scope>NUCLEOTIDE SEQUENCE</scope>
</reference>
<evidence type="ECO:0000259" key="5">
    <source>
        <dbReference type="PROSITE" id="PS50977"/>
    </source>
</evidence>
<dbReference type="PROSITE" id="PS01081">
    <property type="entry name" value="HTH_TETR_1"/>
    <property type="match status" value="1"/>
</dbReference>
<dbReference type="InterPro" id="IPR039538">
    <property type="entry name" value="BetI_C"/>
</dbReference>
<dbReference type="InterPro" id="IPR050109">
    <property type="entry name" value="HTH-type_TetR-like_transc_reg"/>
</dbReference>
<dbReference type="SUPFAM" id="SSF48498">
    <property type="entry name" value="Tetracyclin repressor-like, C-terminal domain"/>
    <property type="match status" value="1"/>
</dbReference>
<gene>
    <name evidence="6" type="ORF">UFOPK1493_00641</name>
</gene>
<sequence>MPRFVDVEERREELTDAAARLIARAGIGAATMRDVAAEAGLSTGSLTHYFADKRELLLCTFQASLSRRRTVGGSRPTEPSRALRASLEGALPLDDDRRRHWMVTVAFCAQAAGDDELATAQRDAYREFRDNVTRLVEKAELASGAEAQALAERLIAAVDGIAVQALFDPETWPPEHQLATLDVAMARLTD</sequence>
<keyword evidence="4" id="KW-0804">Transcription</keyword>